<dbReference type="EMBL" id="JAVDQF010000001">
    <property type="protein sequence ID" value="MDR6268384.1"/>
    <property type="molecule type" value="Genomic_DNA"/>
</dbReference>
<reference evidence="5 6" key="1">
    <citation type="submission" date="2023-07" db="EMBL/GenBank/DDBJ databases">
        <title>Sequencing the genomes of 1000 actinobacteria strains.</title>
        <authorList>
            <person name="Klenk H.-P."/>
        </authorList>
    </citation>
    <scope>NUCLEOTIDE SEQUENCE [LARGE SCALE GENOMIC DNA]</scope>
    <source>
        <strain evidence="5 6">DSM 14555</strain>
    </source>
</reference>
<dbReference type="InterPro" id="IPR036390">
    <property type="entry name" value="WH_DNA-bd_sf"/>
</dbReference>
<dbReference type="CDD" id="cd07377">
    <property type="entry name" value="WHTH_GntR"/>
    <property type="match status" value="1"/>
</dbReference>
<accession>A0ABU1J7I7</accession>
<evidence type="ECO:0000256" key="1">
    <source>
        <dbReference type="ARBA" id="ARBA00023015"/>
    </source>
</evidence>
<dbReference type="PANTHER" id="PTHR38445">
    <property type="entry name" value="HTH-TYPE TRANSCRIPTIONAL REPRESSOR YTRA"/>
    <property type="match status" value="1"/>
</dbReference>
<dbReference type="SMART" id="SM00345">
    <property type="entry name" value="HTH_GNTR"/>
    <property type="match status" value="1"/>
</dbReference>
<keyword evidence="1" id="KW-0805">Transcription regulation</keyword>
<evidence type="ECO:0000256" key="3">
    <source>
        <dbReference type="ARBA" id="ARBA00023163"/>
    </source>
</evidence>
<dbReference type="GO" id="GO:0003677">
    <property type="term" value="F:DNA binding"/>
    <property type="evidence" value="ECO:0007669"/>
    <property type="project" value="UniProtKB-KW"/>
</dbReference>
<proteinExistence type="predicted"/>
<dbReference type="SUPFAM" id="SSF46785">
    <property type="entry name" value="Winged helix' DNA-binding domain"/>
    <property type="match status" value="1"/>
</dbReference>
<gene>
    <name evidence="5" type="ORF">JOE69_000622</name>
</gene>
<keyword evidence="3" id="KW-0804">Transcription</keyword>
<dbReference type="RefSeq" id="WP_296363619.1">
    <property type="nucleotide sequence ID" value="NZ_BAAAHY010000006.1"/>
</dbReference>
<evidence type="ECO:0000313" key="6">
    <source>
        <dbReference type="Proteomes" id="UP001185069"/>
    </source>
</evidence>
<keyword evidence="2 5" id="KW-0238">DNA-binding</keyword>
<feature type="domain" description="HTH gntR-type" evidence="4">
    <location>
        <begin position="6"/>
        <end position="74"/>
    </location>
</feature>
<dbReference type="InterPro" id="IPR036388">
    <property type="entry name" value="WH-like_DNA-bd_sf"/>
</dbReference>
<evidence type="ECO:0000259" key="4">
    <source>
        <dbReference type="PROSITE" id="PS50949"/>
    </source>
</evidence>
<evidence type="ECO:0000313" key="5">
    <source>
        <dbReference type="EMBL" id="MDR6268384.1"/>
    </source>
</evidence>
<dbReference type="Proteomes" id="UP001185069">
    <property type="component" value="Unassembled WGS sequence"/>
</dbReference>
<evidence type="ECO:0000256" key="2">
    <source>
        <dbReference type="ARBA" id="ARBA00023125"/>
    </source>
</evidence>
<dbReference type="Pfam" id="PF00392">
    <property type="entry name" value="GntR"/>
    <property type="match status" value="1"/>
</dbReference>
<name>A0ABU1J7I7_9MICC</name>
<dbReference type="PANTHER" id="PTHR38445:SF10">
    <property type="entry name" value="GNTR-FAMILY TRANSCRIPTIONAL REGULATOR"/>
    <property type="match status" value="1"/>
</dbReference>
<keyword evidence="6" id="KW-1185">Reference proteome</keyword>
<dbReference type="PROSITE" id="PS50949">
    <property type="entry name" value="HTH_GNTR"/>
    <property type="match status" value="1"/>
</dbReference>
<comment type="caution">
    <text evidence="5">The sequence shown here is derived from an EMBL/GenBank/DDBJ whole genome shotgun (WGS) entry which is preliminary data.</text>
</comment>
<dbReference type="Gene3D" id="1.10.10.10">
    <property type="entry name" value="Winged helix-like DNA-binding domain superfamily/Winged helix DNA-binding domain"/>
    <property type="match status" value="1"/>
</dbReference>
<protein>
    <submittedName>
        <fullName evidence="5">DNA-binding transcriptional regulator YhcF (GntR family)</fullName>
    </submittedName>
</protein>
<dbReference type="InterPro" id="IPR000524">
    <property type="entry name" value="Tscrpt_reg_HTH_GntR"/>
</dbReference>
<organism evidence="5 6">
    <name type="scientific">Arthrobacter russicus</name>
    <dbReference type="NCBI Taxonomy" id="172040"/>
    <lineage>
        <taxon>Bacteria</taxon>
        <taxon>Bacillati</taxon>
        <taxon>Actinomycetota</taxon>
        <taxon>Actinomycetes</taxon>
        <taxon>Micrococcales</taxon>
        <taxon>Micrococcaceae</taxon>
        <taxon>Arthrobacter</taxon>
    </lineage>
</organism>
<sequence>MIDDSKPIFLQIAELIENDIVDGHLAEETQVPSTNEFAAFHRINPATAAKGVNLLVDEGILYKRRGIGMFVATGARQAVVARRREEFFQQYVQPLRLEARKLGIDNDQLAEMITRDGELAAENEGAVTR</sequence>